<evidence type="ECO:0000313" key="7">
    <source>
        <dbReference type="Proteomes" id="UP001150614"/>
    </source>
</evidence>
<keyword evidence="3" id="KW-0238">DNA-binding</keyword>
<evidence type="ECO:0000256" key="2">
    <source>
        <dbReference type="ARBA" id="ARBA00023015"/>
    </source>
</evidence>
<dbReference type="PROSITE" id="PS50937">
    <property type="entry name" value="HTH_MERR_2"/>
    <property type="match status" value="1"/>
</dbReference>
<reference evidence="6" key="1">
    <citation type="submission" date="2022-07" db="EMBL/GenBank/DDBJ databases">
        <title>Draft genome of Pseudomonas carnis strain LP isolated from cheese.</title>
        <authorList>
            <person name="Wolfe B.E."/>
        </authorList>
    </citation>
    <scope>NUCLEOTIDE SEQUENCE</scope>
    <source>
        <strain evidence="6">LP</strain>
    </source>
</reference>
<dbReference type="EMBL" id="JANCLL010000046">
    <property type="protein sequence ID" value="MDD1947422.1"/>
    <property type="molecule type" value="Genomic_DNA"/>
</dbReference>
<dbReference type="SMART" id="SM00422">
    <property type="entry name" value="HTH_MERR"/>
    <property type="match status" value="1"/>
</dbReference>
<dbReference type="PANTHER" id="PTHR30204:SF69">
    <property type="entry name" value="MERR-FAMILY TRANSCRIPTIONAL REGULATOR"/>
    <property type="match status" value="1"/>
</dbReference>
<dbReference type="RefSeq" id="WP_229999364.1">
    <property type="nucleotide sequence ID" value="NZ_BQHG01000005.1"/>
</dbReference>
<dbReference type="InterPro" id="IPR000551">
    <property type="entry name" value="MerR-type_HTH_dom"/>
</dbReference>
<dbReference type="PANTHER" id="PTHR30204">
    <property type="entry name" value="REDOX-CYCLING DRUG-SENSING TRANSCRIPTIONAL ACTIVATOR SOXR"/>
    <property type="match status" value="1"/>
</dbReference>
<dbReference type="PRINTS" id="PR00040">
    <property type="entry name" value="HTHMERR"/>
</dbReference>
<evidence type="ECO:0000256" key="4">
    <source>
        <dbReference type="ARBA" id="ARBA00023163"/>
    </source>
</evidence>
<dbReference type="PROSITE" id="PS00552">
    <property type="entry name" value="HTH_MERR_1"/>
    <property type="match status" value="1"/>
</dbReference>
<feature type="domain" description="HTH merR-type" evidence="5">
    <location>
        <begin position="6"/>
        <end position="75"/>
    </location>
</feature>
<dbReference type="GeneID" id="86981080"/>
<keyword evidence="4" id="KW-0804">Transcription</keyword>
<dbReference type="InterPro" id="IPR047057">
    <property type="entry name" value="MerR_fam"/>
</dbReference>
<evidence type="ECO:0000259" key="5">
    <source>
        <dbReference type="PROSITE" id="PS50937"/>
    </source>
</evidence>
<name>A0ABT5RN45_9PSED</name>
<comment type="caution">
    <text evidence="6">The sequence shown here is derived from an EMBL/GenBank/DDBJ whole genome shotgun (WGS) entry which is preliminary data.</text>
</comment>
<gene>
    <name evidence="6" type="ORF">NMG11_26740</name>
</gene>
<evidence type="ECO:0000313" key="6">
    <source>
        <dbReference type="EMBL" id="MDD1947422.1"/>
    </source>
</evidence>
<evidence type="ECO:0000256" key="3">
    <source>
        <dbReference type="ARBA" id="ARBA00023125"/>
    </source>
</evidence>
<organism evidence="6 7">
    <name type="scientific">Pseudomonas carnis</name>
    <dbReference type="NCBI Taxonomy" id="2487355"/>
    <lineage>
        <taxon>Bacteria</taxon>
        <taxon>Pseudomonadati</taxon>
        <taxon>Pseudomonadota</taxon>
        <taxon>Gammaproteobacteria</taxon>
        <taxon>Pseudomonadales</taxon>
        <taxon>Pseudomonadaceae</taxon>
        <taxon>Pseudomonas</taxon>
    </lineage>
</organism>
<dbReference type="Gene3D" id="1.10.1660.10">
    <property type="match status" value="1"/>
</dbReference>
<sequence>MKVKQKMKIGEISRRTGLAASAIRYYEEQGLLDAPTRDVNNYRYYSETTIKRLEVVIHAQRLGFSLDTIRGLFLHDGSCSKSLTLEQINVRLEEIQHIEATLKVQREELLMLQEVLEESLRTGIAPGLDCPSSVERLRPDRAVVMRSKHMMATSK</sequence>
<dbReference type="Proteomes" id="UP001150614">
    <property type="component" value="Unassembled WGS sequence"/>
</dbReference>
<proteinExistence type="predicted"/>
<dbReference type="InterPro" id="IPR009061">
    <property type="entry name" value="DNA-bd_dom_put_sf"/>
</dbReference>
<keyword evidence="2" id="KW-0805">Transcription regulation</keyword>
<dbReference type="SUPFAM" id="SSF46955">
    <property type="entry name" value="Putative DNA-binding domain"/>
    <property type="match status" value="1"/>
</dbReference>
<protein>
    <submittedName>
        <fullName evidence="6">MerR family transcriptional regulator</fullName>
    </submittedName>
</protein>
<evidence type="ECO:0000256" key="1">
    <source>
        <dbReference type="ARBA" id="ARBA00022491"/>
    </source>
</evidence>
<keyword evidence="1" id="KW-0678">Repressor</keyword>
<keyword evidence="7" id="KW-1185">Reference proteome</keyword>
<accession>A0ABT5RN45</accession>
<dbReference type="Pfam" id="PF13411">
    <property type="entry name" value="MerR_1"/>
    <property type="match status" value="1"/>
</dbReference>